<feature type="compositionally biased region" description="Low complexity" evidence="1">
    <location>
        <begin position="105"/>
        <end position="117"/>
    </location>
</feature>
<feature type="compositionally biased region" description="Polar residues" evidence="1">
    <location>
        <begin position="159"/>
        <end position="174"/>
    </location>
</feature>
<dbReference type="KEGG" id="lww:115943049"/>
<feature type="compositionally biased region" description="Pro residues" evidence="1">
    <location>
        <begin position="65"/>
        <end position="79"/>
    </location>
</feature>
<evidence type="ECO:0000313" key="2">
    <source>
        <dbReference type="Proteomes" id="UP000245341"/>
    </source>
</evidence>
<dbReference type="RefSeq" id="XP_030890632.1">
    <property type="nucleotide sequence ID" value="XM_031034772.1"/>
</dbReference>
<accession>A0A7F8RB36</accession>
<keyword evidence="2" id="KW-1185">Reference proteome</keyword>
<reference evidence="3" key="1">
    <citation type="submission" date="2025-08" db="UniProtKB">
        <authorList>
            <consortium name="RefSeq"/>
        </authorList>
    </citation>
    <scope>IDENTIFICATION</scope>
    <source>
        <tissue evidence="3">Liver</tissue>
    </source>
</reference>
<evidence type="ECO:0000256" key="1">
    <source>
        <dbReference type="SAM" id="MobiDB-lite"/>
    </source>
</evidence>
<sequence>MESLVVKRKSLAGKHRHEWKRGFLAATGFPTFLRRANPPPWLEDRLRLLSGEDEALTRRKFKPESPSPEPDTVFPPPQRPQLSPGALEPRQESRKLLRAPRRHPLQGALAGQGAGEATRIREGEGHGPGIQFHNLFGTPCATLGAKQRTEIKPPEHRTSSCLLSPHYTTPSEIPQSPKGCEPGQMPPTTLKSPQTASEAPRAGEGETPNTFAGHRVPATPRRVPNPGRLPCSAAPGRPSLGRSWILSAFTPMGSCLPED</sequence>
<feature type="region of interest" description="Disordered" evidence="1">
    <location>
        <begin position="57"/>
        <end position="127"/>
    </location>
</feature>
<feature type="compositionally biased region" description="Basic and acidic residues" evidence="1">
    <location>
        <begin position="148"/>
        <end position="158"/>
    </location>
</feature>
<proteinExistence type="predicted"/>
<dbReference type="Proteomes" id="UP000245341">
    <property type="component" value="Unplaced"/>
</dbReference>
<dbReference type="GeneID" id="115943049"/>
<dbReference type="AlphaFoldDB" id="A0A7F8RB36"/>
<gene>
    <name evidence="3" type="primary">LOC115943049</name>
</gene>
<protein>
    <submittedName>
        <fullName evidence="3">Uncharacterized protein LOC115943049</fullName>
    </submittedName>
</protein>
<feature type="region of interest" description="Disordered" evidence="1">
    <location>
        <begin position="148"/>
        <end position="237"/>
    </location>
</feature>
<name>A0A7F8RB36_LEPWE</name>
<evidence type="ECO:0000313" key="3">
    <source>
        <dbReference type="RefSeq" id="XP_030890632.1"/>
    </source>
</evidence>
<organism evidence="2 3">
    <name type="scientific">Leptonychotes weddellii</name>
    <name type="common">Weddell seal</name>
    <name type="synonym">Otaria weddellii</name>
    <dbReference type="NCBI Taxonomy" id="9713"/>
    <lineage>
        <taxon>Eukaryota</taxon>
        <taxon>Metazoa</taxon>
        <taxon>Chordata</taxon>
        <taxon>Craniata</taxon>
        <taxon>Vertebrata</taxon>
        <taxon>Euteleostomi</taxon>
        <taxon>Mammalia</taxon>
        <taxon>Eutheria</taxon>
        <taxon>Laurasiatheria</taxon>
        <taxon>Carnivora</taxon>
        <taxon>Caniformia</taxon>
        <taxon>Pinnipedia</taxon>
        <taxon>Phocidae</taxon>
        <taxon>Monachinae</taxon>
        <taxon>Lobodontini</taxon>
        <taxon>Leptonychotes</taxon>
    </lineage>
</organism>
<feature type="compositionally biased region" description="Polar residues" evidence="1">
    <location>
        <begin position="186"/>
        <end position="197"/>
    </location>
</feature>